<dbReference type="RefSeq" id="WP_233695754.1">
    <property type="nucleotide sequence ID" value="NZ_JAJNBZ010000002.1"/>
</dbReference>
<sequence length="128" mass="15214">MKWTIFTYEQNEGDMAYYENEYLDLTHALEFMELGPEEGFQLAQQLQENRRKRRQAKEENELIKPLYELITRQKTLMAEMGKIKAKAQQTIQTQSKRIYTPRVRTDMQDAFQRAKARISSSDGHNDSF</sequence>
<comment type="caution">
    <text evidence="1">The sequence shown here is derived from an EMBL/GenBank/DDBJ whole genome shotgun (WGS) entry which is preliminary data.</text>
</comment>
<protein>
    <submittedName>
        <fullName evidence="1">Uncharacterized protein</fullName>
    </submittedName>
</protein>
<dbReference type="EMBL" id="JAJNBZ010000002">
    <property type="protein sequence ID" value="MCE5168510.1"/>
    <property type="molecule type" value="Genomic_DNA"/>
</dbReference>
<gene>
    <name evidence="1" type="ORF">LQV63_04175</name>
</gene>
<reference evidence="1 2" key="1">
    <citation type="submission" date="2021-11" db="EMBL/GenBank/DDBJ databases">
        <title>Draft genome sequence of Paenibacillus profundus YoMME, a new Gram-positive bacteria with exoelectrogenic properties.</title>
        <authorList>
            <person name="Hubenova Y."/>
            <person name="Hubenova E."/>
            <person name="Manasiev Y."/>
            <person name="Peykov S."/>
            <person name="Mitov M."/>
        </authorList>
    </citation>
    <scope>NUCLEOTIDE SEQUENCE [LARGE SCALE GENOMIC DNA]</scope>
    <source>
        <strain evidence="1 2">YoMME</strain>
    </source>
</reference>
<keyword evidence="2" id="KW-1185">Reference proteome</keyword>
<evidence type="ECO:0000313" key="1">
    <source>
        <dbReference type="EMBL" id="MCE5168510.1"/>
    </source>
</evidence>
<name>A0ABS8YDS2_9BACL</name>
<evidence type="ECO:0000313" key="2">
    <source>
        <dbReference type="Proteomes" id="UP001199916"/>
    </source>
</evidence>
<organism evidence="1 2">
    <name type="scientific">Paenibacillus profundus</name>
    <dbReference type="NCBI Taxonomy" id="1173085"/>
    <lineage>
        <taxon>Bacteria</taxon>
        <taxon>Bacillati</taxon>
        <taxon>Bacillota</taxon>
        <taxon>Bacilli</taxon>
        <taxon>Bacillales</taxon>
        <taxon>Paenibacillaceae</taxon>
        <taxon>Paenibacillus</taxon>
    </lineage>
</organism>
<proteinExistence type="predicted"/>
<dbReference type="Proteomes" id="UP001199916">
    <property type="component" value="Unassembled WGS sequence"/>
</dbReference>
<accession>A0ABS8YDS2</accession>